<sequence length="195" mass="21806">MSISVNDIRELREKTGAGMMDCKNALQECNGDIEKSIICLRKKGLAGIKDRSAKTASEGIVGHYIHAGGKIGVIVEINCETDFVAKGEAFQQFAKDVAMHIAASNPLWITRDEVPQDIIEREKEIFVDSLGGKPQQIIEKIIKGKMNRFFKETCLMEQLFVKDTNFTITDLFGDLASKVSEKMVVKRFTRYVVGE</sequence>
<dbReference type="InterPro" id="IPR009060">
    <property type="entry name" value="UBA-like_sf"/>
</dbReference>
<dbReference type="CDD" id="cd14275">
    <property type="entry name" value="UBA_EF-Ts"/>
    <property type="match status" value="1"/>
</dbReference>
<dbReference type="Gene3D" id="1.10.8.10">
    <property type="entry name" value="DNA helicase RuvA subunit, C-terminal domain"/>
    <property type="match status" value="1"/>
</dbReference>
<dbReference type="InterPro" id="IPR036402">
    <property type="entry name" value="EF-Ts_dimer_sf"/>
</dbReference>
<dbReference type="PANTHER" id="PTHR11741">
    <property type="entry name" value="ELONGATION FACTOR TS"/>
    <property type="match status" value="1"/>
</dbReference>
<dbReference type="NCBIfam" id="TIGR00116">
    <property type="entry name" value="tsf"/>
    <property type="match status" value="1"/>
</dbReference>
<accession>A0A0F9KTQ9</accession>
<dbReference type="InterPro" id="IPR018101">
    <property type="entry name" value="Transl_elong_Ts_CS"/>
</dbReference>
<keyword evidence="3" id="KW-0648">Protein biosynthesis</keyword>
<evidence type="ECO:0000313" key="5">
    <source>
        <dbReference type="EMBL" id="KKM18755.1"/>
    </source>
</evidence>
<dbReference type="Gene3D" id="1.10.286.20">
    <property type="match status" value="1"/>
</dbReference>
<evidence type="ECO:0000256" key="1">
    <source>
        <dbReference type="ARBA" id="ARBA00005532"/>
    </source>
</evidence>
<dbReference type="PROSITE" id="PS01127">
    <property type="entry name" value="EF_TS_2"/>
    <property type="match status" value="1"/>
</dbReference>
<gene>
    <name evidence="5" type="ORF">LCGC14_1662560</name>
</gene>
<dbReference type="PROSITE" id="PS01126">
    <property type="entry name" value="EF_TS_1"/>
    <property type="match status" value="1"/>
</dbReference>
<dbReference type="SUPFAM" id="SSF54713">
    <property type="entry name" value="Elongation factor Ts (EF-Ts), dimerisation domain"/>
    <property type="match status" value="1"/>
</dbReference>
<evidence type="ECO:0000256" key="3">
    <source>
        <dbReference type="ARBA" id="ARBA00022917"/>
    </source>
</evidence>
<dbReference type="Gene3D" id="3.30.479.20">
    <property type="entry name" value="Elongation factor Ts, dimerisation domain"/>
    <property type="match status" value="1"/>
</dbReference>
<name>A0A0F9KTQ9_9ZZZZ</name>
<keyword evidence="2" id="KW-0251">Elongation factor</keyword>
<protein>
    <recommendedName>
        <fullName evidence="4">Translation elongation factor EFTs/EF1B dimerisation domain-containing protein</fullName>
    </recommendedName>
</protein>
<reference evidence="5" key="1">
    <citation type="journal article" date="2015" name="Nature">
        <title>Complex archaea that bridge the gap between prokaryotes and eukaryotes.</title>
        <authorList>
            <person name="Spang A."/>
            <person name="Saw J.H."/>
            <person name="Jorgensen S.L."/>
            <person name="Zaremba-Niedzwiedzka K."/>
            <person name="Martijn J."/>
            <person name="Lind A.E."/>
            <person name="van Eijk R."/>
            <person name="Schleper C."/>
            <person name="Guy L."/>
            <person name="Ettema T.J."/>
        </authorList>
    </citation>
    <scope>NUCLEOTIDE SEQUENCE</scope>
</reference>
<dbReference type="InterPro" id="IPR001816">
    <property type="entry name" value="Transl_elong_EFTs/EF1B"/>
</dbReference>
<dbReference type="FunFam" id="1.10.286.20:FF:000001">
    <property type="entry name" value="Elongation factor Ts"/>
    <property type="match status" value="1"/>
</dbReference>
<dbReference type="GO" id="GO:0005737">
    <property type="term" value="C:cytoplasm"/>
    <property type="evidence" value="ECO:0007669"/>
    <property type="project" value="UniProtKB-ARBA"/>
</dbReference>
<dbReference type="PANTHER" id="PTHR11741:SF0">
    <property type="entry name" value="ELONGATION FACTOR TS, MITOCHONDRIAL"/>
    <property type="match status" value="1"/>
</dbReference>
<organism evidence="5">
    <name type="scientific">marine sediment metagenome</name>
    <dbReference type="NCBI Taxonomy" id="412755"/>
    <lineage>
        <taxon>unclassified sequences</taxon>
        <taxon>metagenomes</taxon>
        <taxon>ecological metagenomes</taxon>
    </lineage>
</organism>
<dbReference type="SUPFAM" id="SSF46934">
    <property type="entry name" value="UBA-like"/>
    <property type="match status" value="1"/>
</dbReference>
<comment type="caution">
    <text evidence="5">The sequence shown here is derived from an EMBL/GenBank/DDBJ whole genome shotgun (WGS) entry which is preliminary data.</text>
</comment>
<dbReference type="EMBL" id="LAZR01014154">
    <property type="protein sequence ID" value="KKM18755.1"/>
    <property type="molecule type" value="Genomic_DNA"/>
</dbReference>
<dbReference type="FunFam" id="1.10.8.10:FF:000001">
    <property type="entry name" value="Elongation factor Ts"/>
    <property type="match status" value="1"/>
</dbReference>
<dbReference type="GO" id="GO:0003746">
    <property type="term" value="F:translation elongation factor activity"/>
    <property type="evidence" value="ECO:0007669"/>
    <property type="project" value="UniProtKB-KW"/>
</dbReference>
<dbReference type="InterPro" id="IPR014039">
    <property type="entry name" value="Transl_elong_EFTs/EF1B_dimer"/>
</dbReference>
<dbReference type="Pfam" id="PF00889">
    <property type="entry name" value="EF_TS"/>
    <property type="match status" value="1"/>
</dbReference>
<feature type="domain" description="Translation elongation factor EFTs/EF1B dimerisation" evidence="4">
    <location>
        <begin position="54"/>
        <end position="195"/>
    </location>
</feature>
<comment type="similarity">
    <text evidence="1">Belongs to the EF-Ts family.</text>
</comment>
<proteinExistence type="inferred from homology"/>
<dbReference type="HAMAP" id="MF_00050">
    <property type="entry name" value="EF_Ts"/>
    <property type="match status" value="1"/>
</dbReference>
<evidence type="ECO:0000256" key="2">
    <source>
        <dbReference type="ARBA" id="ARBA00022768"/>
    </source>
</evidence>
<dbReference type="AlphaFoldDB" id="A0A0F9KTQ9"/>
<evidence type="ECO:0000259" key="4">
    <source>
        <dbReference type="Pfam" id="PF00889"/>
    </source>
</evidence>